<accession>A0A3L6N0U2</accession>
<organism evidence="1 2">
    <name type="scientific">Fusarium oxysporum f. sp. cepae</name>
    <dbReference type="NCBI Taxonomy" id="396571"/>
    <lineage>
        <taxon>Eukaryota</taxon>
        <taxon>Fungi</taxon>
        <taxon>Dikarya</taxon>
        <taxon>Ascomycota</taxon>
        <taxon>Pezizomycotina</taxon>
        <taxon>Sordariomycetes</taxon>
        <taxon>Hypocreomycetidae</taxon>
        <taxon>Hypocreales</taxon>
        <taxon>Nectriaceae</taxon>
        <taxon>Fusarium</taxon>
        <taxon>Fusarium oxysporum species complex</taxon>
    </lineage>
</organism>
<evidence type="ECO:0000313" key="2">
    <source>
        <dbReference type="Proteomes" id="UP000270866"/>
    </source>
</evidence>
<dbReference type="AlphaFoldDB" id="A0A3L6N0U2"/>
<evidence type="ECO:0000313" key="1">
    <source>
        <dbReference type="EMBL" id="RKK10437.1"/>
    </source>
</evidence>
<gene>
    <name evidence="1" type="ORF">BFJ65_g14437</name>
</gene>
<protein>
    <submittedName>
        <fullName evidence="1">Uncharacterized protein</fullName>
    </submittedName>
</protein>
<dbReference type="EMBL" id="MRCU01000010">
    <property type="protein sequence ID" value="RKK10437.1"/>
    <property type="molecule type" value="Genomic_DNA"/>
</dbReference>
<sequence length="46" mass="5346">MANLRAPWTQVSNWQRHDMDEEILINTYPCPAWIKAVTKAHSLVLP</sequence>
<proteinExistence type="predicted"/>
<reference evidence="1 2" key="1">
    <citation type="journal article" date="2018" name="Sci. Rep.">
        <title>Characterisation of pathogen-specific regions and novel effector candidates in Fusarium oxysporum f. sp. cepae.</title>
        <authorList>
            <person name="Armitage A.D."/>
            <person name="Taylor A."/>
            <person name="Sobczyk M.K."/>
            <person name="Baxter L."/>
            <person name="Greenfield B.P."/>
            <person name="Bates H.J."/>
            <person name="Wilson F."/>
            <person name="Jackson A.C."/>
            <person name="Ott S."/>
            <person name="Harrison R.J."/>
            <person name="Clarkson J.P."/>
        </authorList>
    </citation>
    <scope>NUCLEOTIDE SEQUENCE [LARGE SCALE GENOMIC DNA]</scope>
    <source>
        <strain evidence="1 2">FoC_Fus2</strain>
    </source>
</reference>
<name>A0A3L6N0U2_FUSOX</name>
<dbReference type="Proteomes" id="UP000270866">
    <property type="component" value="Unassembled WGS sequence"/>
</dbReference>
<comment type="caution">
    <text evidence="1">The sequence shown here is derived from an EMBL/GenBank/DDBJ whole genome shotgun (WGS) entry which is preliminary data.</text>
</comment>